<dbReference type="SUPFAM" id="SSF103473">
    <property type="entry name" value="MFS general substrate transporter"/>
    <property type="match status" value="1"/>
</dbReference>
<evidence type="ECO:0000256" key="1">
    <source>
        <dbReference type="ARBA" id="ARBA00004141"/>
    </source>
</evidence>
<dbReference type="AlphaFoldDB" id="A0A1L3EU15"/>
<dbReference type="GO" id="GO:0022857">
    <property type="term" value="F:transmembrane transporter activity"/>
    <property type="evidence" value="ECO:0007669"/>
    <property type="project" value="InterPro"/>
</dbReference>
<evidence type="ECO:0000313" key="10">
    <source>
        <dbReference type="Proteomes" id="UP000182987"/>
    </source>
</evidence>
<evidence type="ECO:0000256" key="3">
    <source>
        <dbReference type="ARBA" id="ARBA00022448"/>
    </source>
</evidence>
<feature type="transmembrane region" description="Helical" evidence="7">
    <location>
        <begin position="342"/>
        <end position="361"/>
    </location>
</feature>
<feature type="transmembrane region" description="Helical" evidence="7">
    <location>
        <begin position="277"/>
        <end position="300"/>
    </location>
</feature>
<evidence type="ECO:0000256" key="6">
    <source>
        <dbReference type="ARBA" id="ARBA00023136"/>
    </source>
</evidence>
<protein>
    <submittedName>
        <fullName evidence="9">MFS transporter</fullName>
    </submittedName>
</protein>
<feature type="transmembrane region" description="Helical" evidence="7">
    <location>
        <begin position="100"/>
        <end position="119"/>
    </location>
</feature>
<keyword evidence="5 7" id="KW-1133">Transmembrane helix</keyword>
<evidence type="ECO:0000256" key="5">
    <source>
        <dbReference type="ARBA" id="ARBA00022989"/>
    </source>
</evidence>
<dbReference type="CDD" id="cd17316">
    <property type="entry name" value="MFS_SV2_like"/>
    <property type="match status" value="1"/>
</dbReference>
<feature type="transmembrane region" description="Helical" evidence="7">
    <location>
        <begin position="31"/>
        <end position="57"/>
    </location>
</feature>
<keyword evidence="3" id="KW-0813">Transport</keyword>
<evidence type="ECO:0000256" key="2">
    <source>
        <dbReference type="ARBA" id="ARBA00010992"/>
    </source>
</evidence>
<proteinExistence type="inferred from homology"/>
<comment type="similarity">
    <text evidence="2">Belongs to the major facilitator superfamily. Sugar transporter (TC 2.A.1.1) family.</text>
</comment>
<dbReference type="InterPro" id="IPR036259">
    <property type="entry name" value="MFS_trans_sf"/>
</dbReference>
<dbReference type="Pfam" id="PF00083">
    <property type="entry name" value="Sugar_tr"/>
    <property type="match status" value="1"/>
</dbReference>
<feature type="transmembrane region" description="Helical" evidence="7">
    <location>
        <begin position="125"/>
        <end position="146"/>
    </location>
</feature>
<accession>A0A1L3EU15</accession>
<sequence>MNDQARTRDGVVETDVPARLDRLTWGRFHTLVAVALGITWVLDGLEVTITGSIAGALKSSPVLHLSDTQVGLAGSLYLVGAVAGALYFGWLTDRLGRKKLFTITLGLYLVATAATAFSPNFVTFVLFRMLTGAGIGGEYAAINSAIQELIPARYRGHTDLVINGSFWIGAAMGALGAVALLDGGWVSAELGWRLTFGLGAVLGLGVLVLRQWIPESPRWLMLHGRIDEAEAIVAQIEQRLGVPPPTEPLPRLRLRPRRLTLGTVATTLFRDYPRRTLLGLILMATQAFFYNAIFFTYALVLGRFYGVSDADVGFYLLPFAAGNFLGPLLLGRLFDTVGRKPMIAITYAMSGLLLFATAWLFVHGMLDARTQTVAWSIVFFFASAAASSAYLTVSESFPLELRALAIALFYAFGTALGGVVGPWLFGTLIGSGERAAIGWGYAIGACLMLLGAAAALGLGIAAERRPLEDIAAPLGRAD</sequence>
<keyword evidence="4 7" id="KW-0812">Transmembrane</keyword>
<name>A0A1L3EU15_9GAMM</name>
<comment type="subcellular location">
    <subcellularLocation>
        <location evidence="1">Membrane</location>
        <topology evidence="1">Multi-pass membrane protein</topology>
    </subcellularLocation>
</comment>
<dbReference type="PANTHER" id="PTHR23511">
    <property type="entry name" value="SYNAPTIC VESICLE GLYCOPROTEIN 2"/>
    <property type="match status" value="1"/>
</dbReference>
<feature type="transmembrane region" description="Helical" evidence="7">
    <location>
        <begin position="69"/>
        <end position="88"/>
    </location>
</feature>
<dbReference type="Proteomes" id="UP000182987">
    <property type="component" value="Chromosome"/>
</dbReference>
<dbReference type="InterPro" id="IPR005828">
    <property type="entry name" value="MFS_sugar_transport-like"/>
</dbReference>
<feature type="transmembrane region" description="Helical" evidence="7">
    <location>
        <begin position="403"/>
        <end position="425"/>
    </location>
</feature>
<keyword evidence="6 7" id="KW-0472">Membrane</keyword>
<feature type="domain" description="Major facilitator superfamily (MFS) profile" evidence="8">
    <location>
        <begin position="32"/>
        <end position="469"/>
    </location>
</feature>
<evidence type="ECO:0000259" key="8">
    <source>
        <dbReference type="PROSITE" id="PS50850"/>
    </source>
</evidence>
<gene>
    <name evidence="9" type="ORF">BJI69_11810</name>
</gene>
<evidence type="ECO:0000256" key="4">
    <source>
        <dbReference type="ARBA" id="ARBA00022692"/>
    </source>
</evidence>
<dbReference type="RefSeq" id="WP_046980025.1">
    <property type="nucleotide sequence ID" value="NZ_CP017480.1"/>
</dbReference>
<dbReference type="KEGG" id="lrz:BJI69_11810"/>
<reference evidence="10" key="1">
    <citation type="submission" date="2016-09" db="EMBL/GenBank/DDBJ databases">
        <authorList>
            <person name="Lysoe E."/>
        </authorList>
    </citation>
    <scope>NUCLEOTIDE SEQUENCE [LARGE SCALE GENOMIC DNA]</scope>
    <source>
        <strain evidence="10">LJ96T</strain>
    </source>
</reference>
<dbReference type="PROSITE" id="PS50850">
    <property type="entry name" value="MFS"/>
    <property type="match status" value="1"/>
</dbReference>
<feature type="transmembrane region" description="Helical" evidence="7">
    <location>
        <begin position="373"/>
        <end position="391"/>
    </location>
</feature>
<feature type="transmembrane region" description="Helical" evidence="7">
    <location>
        <begin position="194"/>
        <end position="213"/>
    </location>
</feature>
<evidence type="ECO:0000256" key="7">
    <source>
        <dbReference type="SAM" id="Phobius"/>
    </source>
</evidence>
<feature type="transmembrane region" description="Helical" evidence="7">
    <location>
        <begin position="312"/>
        <end position="330"/>
    </location>
</feature>
<evidence type="ECO:0000313" key="9">
    <source>
        <dbReference type="EMBL" id="APG04514.1"/>
    </source>
</evidence>
<dbReference type="OrthoDB" id="3252866at2"/>
<keyword evidence="10" id="KW-1185">Reference proteome</keyword>
<dbReference type="InterPro" id="IPR020846">
    <property type="entry name" value="MFS_dom"/>
</dbReference>
<feature type="transmembrane region" description="Helical" evidence="7">
    <location>
        <begin position="437"/>
        <end position="461"/>
    </location>
</feature>
<organism evidence="9 10">
    <name type="scientific">Luteibacter rhizovicinus DSM 16549</name>
    <dbReference type="NCBI Taxonomy" id="1440763"/>
    <lineage>
        <taxon>Bacteria</taxon>
        <taxon>Pseudomonadati</taxon>
        <taxon>Pseudomonadota</taxon>
        <taxon>Gammaproteobacteria</taxon>
        <taxon>Lysobacterales</taxon>
        <taxon>Rhodanobacteraceae</taxon>
        <taxon>Luteibacter</taxon>
    </lineage>
</organism>
<dbReference type="EMBL" id="CP017480">
    <property type="protein sequence ID" value="APG04514.1"/>
    <property type="molecule type" value="Genomic_DNA"/>
</dbReference>
<dbReference type="Gene3D" id="1.20.1250.20">
    <property type="entry name" value="MFS general substrate transporter like domains"/>
    <property type="match status" value="1"/>
</dbReference>
<dbReference type="GO" id="GO:0016020">
    <property type="term" value="C:membrane"/>
    <property type="evidence" value="ECO:0007669"/>
    <property type="project" value="UniProtKB-SubCell"/>
</dbReference>
<dbReference type="STRING" id="1440763.BJI69_11810"/>
<feature type="transmembrane region" description="Helical" evidence="7">
    <location>
        <begin position="166"/>
        <end position="188"/>
    </location>
</feature>